<dbReference type="Proteomes" id="UP000000345">
    <property type="component" value="Chromosome"/>
</dbReference>
<dbReference type="HOGENOM" id="CLU_690043_0_0_2"/>
<dbReference type="RefSeq" id="WP_013295226.1">
    <property type="nucleotide sequence ID" value="NC_014408.1"/>
</dbReference>
<sequence>MASVMADASGKLLKRAGQGDYQSAVIEFPGGKMVLLNDALHLLVLADKRSNLGKVILLARRVMERLSDPGILQELEYVKEESSAAWIKSTMEPEAGITPQSEGSEASITSESAGSDVSGIPKGDEINVTIAEQKPEATVQEQEPVHETSADVLREQRDVLKKPEIKKPEPLEEKIEKPVMEDKVKASLQSQAIPEVRPPLSLPELKSIDVPADPETQKETALLIYEHILLAMSIGASKIMGVAPAGGMLRKSLPHDECPTTLEGVGVLSNASVDFKKLRENISAAGYSLEEIKRDMEIIITSITENYGRVMGYGAFRGMIRPEFTAIYRAYRDAMDELGITETIHPELRQIWD</sequence>
<dbReference type="KEGG" id="mmg:MTBMA_c03980"/>
<keyword evidence="3" id="KW-1185">Reference proteome</keyword>
<feature type="region of interest" description="Disordered" evidence="1">
    <location>
        <begin position="91"/>
        <end position="121"/>
    </location>
</feature>
<proteinExistence type="predicted"/>
<dbReference type="SUPFAM" id="SSF103196">
    <property type="entry name" value="Roadblock/LC7 domain"/>
    <property type="match status" value="1"/>
</dbReference>
<dbReference type="GeneID" id="77399179"/>
<dbReference type="STRING" id="79929.MTBMA_c03980"/>
<organism evidence="2 3">
    <name type="scientific">Methanothermobacter marburgensis (strain ATCC BAA-927 / DSM 2133 / JCM 14651 / NBRC 100331 / OCM 82 / Marburg)</name>
    <name type="common">Methanobacterium thermoautotrophicum</name>
    <dbReference type="NCBI Taxonomy" id="79929"/>
    <lineage>
        <taxon>Archaea</taxon>
        <taxon>Methanobacteriati</taxon>
        <taxon>Methanobacteriota</taxon>
        <taxon>Methanomada group</taxon>
        <taxon>Methanobacteria</taxon>
        <taxon>Methanobacteriales</taxon>
        <taxon>Methanobacteriaceae</taxon>
        <taxon>Methanothermobacter</taxon>
    </lineage>
</organism>
<dbReference type="AlphaFoldDB" id="D9PUV2"/>
<feature type="compositionally biased region" description="Polar residues" evidence="1">
    <location>
        <begin position="98"/>
        <end position="115"/>
    </location>
</feature>
<dbReference type="PaxDb" id="79929-MTBMA_c03980"/>
<gene>
    <name evidence="2" type="ordered locus">MTBMA_c03980</name>
</gene>
<evidence type="ECO:0008006" key="4">
    <source>
        <dbReference type="Google" id="ProtNLM"/>
    </source>
</evidence>
<name>D9PUV2_METTM</name>
<accession>D9PUV2</accession>
<dbReference type="Gene3D" id="3.30.450.30">
    <property type="entry name" value="Dynein light chain 2a, cytoplasmic"/>
    <property type="match status" value="1"/>
</dbReference>
<evidence type="ECO:0000313" key="3">
    <source>
        <dbReference type="Proteomes" id="UP000000345"/>
    </source>
</evidence>
<reference key="1">
    <citation type="submission" date="2009-08" db="EMBL/GenBank/DDBJ databases">
        <title>The genome sequence of Methanothermobacter marburgensis.</title>
        <authorList>
            <person name="Kaster A."/>
            <person name="Seedorf H."/>
            <person name="Goenrich M."/>
            <person name="Wiezer A."/>
            <person name="Liesegang H."/>
            <person name="Thauer R."/>
            <person name="Gottschalk G."/>
        </authorList>
    </citation>
    <scope>NUCLEOTIDE SEQUENCE</scope>
    <source>
        <strain>Marburg</strain>
    </source>
</reference>
<evidence type="ECO:0000256" key="1">
    <source>
        <dbReference type="SAM" id="MobiDB-lite"/>
    </source>
</evidence>
<dbReference type="EMBL" id="CP001710">
    <property type="protein sequence ID" value="ADL57999.1"/>
    <property type="molecule type" value="Genomic_DNA"/>
</dbReference>
<reference evidence="2 3" key="2">
    <citation type="journal article" date="2010" name="J. Bacteriol.">
        <title>Complete genome sequence of Methanothermobacter marburgensis, a methanoarchaeon model organism.</title>
        <authorList>
            <person name="Liesegang H."/>
            <person name="Kaster A.K."/>
            <person name="Wiezer A."/>
            <person name="Goenrich M."/>
            <person name="Wollherr A."/>
            <person name="Seedorf H."/>
            <person name="Gottschalk G."/>
            <person name="Thauer R.K."/>
        </authorList>
    </citation>
    <scope>NUCLEOTIDE SEQUENCE [LARGE SCALE GENOMIC DNA]</scope>
    <source>
        <strain evidence="3">ATCC BAA-927 / DSM 2133 / JCM 14651 / NBRC 100331 / OCM 82 / Marburg</strain>
    </source>
</reference>
<evidence type="ECO:0000313" key="2">
    <source>
        <dbReference type="EMBL" id="ADL57999.1"/>
    </source>
</evidence>
<dbReference type="PATRIC" id="fig|79929.8.peg.387"/>
<protein>
    <recommendedName>
        <fullName evidence="4">Roadblock/LAMTOR2 domain-containing protein</fullName>
    </recommendedName>
</protein>